<keyword evidence="2" id="KW-1185">Reference proteome</keyword>
<reference evidence="1 2" key="1">
    <citation type="submission" date="2015-07" db="EMBL/GenBank/DDBJ databases">
        <title>Genome sequencing of Kibdelosporangium phytohabitans.</title>
        <authorList>
            <person name="Qin S."/>
            <person name="Xing K."/>
        </authorList>
    </citation>
    <scope>NUCLEOTIDE SEQUENCE [LARGE SCALE GENOMIC DNA]</scope>
    <source>
        <strain evidence="1 2">KLBMP1111</strain>
    </source>
</reference>
<gene>
    <name evidence="1" type="ORF">AOZ06_08555</name>
</gene>
<name>A0A0N9HXK8_9PSEU</name>
<protein>
    <submittedName>
        <fullName evidence="1">Uncharacterized protein</fullName>
    </submittedName>
</protein>
<organism evidence="1 2">
    <name type="scientific">Kibdelosporangium phytohabitans</name>
    <dbReference type="NCBI Taxonomy" id="860235"/>
    <lineage>
        <taxon>Bacteria</taxon>
        <taxon>Bacillati</taxon>
        <taxon>Actinomycetota</taxon>
        <taxon>Actinomycetes</taxon>
        <taxon>Pseudonocardiales</taxon>
        <taxon>Pseudonocardiaceae</taxon>
        <taxon>Kibdelosporangium</taxon>
    </lineage>
</organism>
<dbReference type="AlphaFoldDB" id="A0A0N9HXK8"/>
<evidence type="ECO:0000313" key="2">
    <source>
        <dbReference type="Proteomes" id="UP000063699"/>
    </source>
</evidence>
<sequence>MVAVLAIRSLPARSFFATVSCDSRDGGAATGRTSLGRTVITTTITTGPARTQGLFSHPYTYESHEPCDPVGADHRTLRANLFRDPFDRPIAHRAHQESH</sequence>
<accession>A0A0N9HXK8</accession>
<proteinExistence type="predicted"/>
<dbReference type="KEGG" id="kphy:AOZ06_08555"/>
<dbReference type="Proteomes" id="UP000063699">
    <property type="component" value="Chromosome"/>
</dbReference>
<evidence type="ECO:0000313" key="1">
    <source>
        <dbReference type="EMBL" id="ALG06969.1"/>
    </source>
</evidence>
<dbReference type="EMBL" id="CP012752">
    <property type="protein sequence ID" value="ALG06969.1"/>
    <property type="molecule type" value="Genomic_DNA"/>
</dbReference>
<dbReference type="STRING" id="860235.AOZ06_08555"/>